<dbReference type="PANTHER" id="PTHR42643">
    <property type="entry name" value="IONOTROPIC RECEPTOR 20A-RELATED"/>
    <property type="match status" value="1"/>
</dbReference>
<keyword evidence="5" id="KW-0472">Membrane</keyword>
<dbReference type="OrthoDB" id="6376023at2759"/>
<keyword evidence="3" id="KW-0812">Transmembrane</keyword>
<evidence type="ECO:0000313" key="8">
    <source>
        <dbReference type="EMBL" id="CAH0104379.1"/>
    </source>
</evidence>
<keyword evidence="2" id="KW-1003">Cell membrane</keyword>
<protein>
    <submittedName>
        <fullName evidence="8">Uncharacterized protein</fullName>
    </submittedName>
</protein>
<dbReference type="Proteomes" id="UP000789390">
    <property type="component" value="Unassembled WGS sequence"/>
</dbReference>
<evidence type="ECO:0000256" key="7">
    <source>
        <dbReference type="ARBA" id="ARBA00023180"/>
    </source>
</evidence>
<evidence type="ECO:0000256" key="6">
    <source>
        <dbReference type="ARBA" id="ARBA00023170"/>
    </source>
</evidence>
<reference evidence="8" key="1">
    <citation type="submission" date="2021-11" db="EMBL/GenBank/DDBJ databases">
        <authorList>
            <person name="Schell T."/>
        </authorList>
    </citation>
    <scope>NUCLEOTIDE SEQUENCE</scope>
    <source>
        <strain evidence="8">M5</strain>
    </source>
</reference>
<evidence type="ECO:0000313" key="9">
    <source>
        <dbReference type="Proteomes" id="UP000789390"/>
    </source>
</evidence>
<evidence type="ECO:0000256" key="1">
    <source>
        <dbReference type="ARBA" id="ARBA00004651"/>
    </source>
</evidence>
<evidence type="ECO:0000256" key="3">
    <source>
        <dbReference type="ARBA" id="ARBA00022692"/>
    </source>
</evidence>
<gene>
    <name evidence="8" type="ORF">DGAL_LOCUS7233</name>
</gene>
<keyword evidence="9" id="KW-1185">Reference proteome</keyword>
<dbReference type="EMBL" id="CAKKLH010000135">
    <property type="protein sequence ID" value="CAH0104379.1"/>
    <property type="molecule type" value="Genomic_DNA"/>
</dbReference>
<evidence type="ECO:0000256" key="2">
    <source>
        <dbReference type="ARBA" id="ARBA00022475"/>
    </source>
</evidence>
<dbReference type="PANTHER" id="PTHR42643:SF24">
    <property type="entry name" value="IONOTROPIC RECEPTOR 60A"/>
    <property type="match status" value="1"/>
</dbReference>
<evidence type="ECO:0000256" key="5">
    <source>
        <dbReference type="ARBA" id="ARBA00023136"/>
    </source>
</evidence>
<proteinExistence type="predicted"/>
<dbReference type="InterPro" id="IPR052192">
    <property type="entry name" value="Insect_Ionotropic_Sensory_Rcpt"/>
</dbReference>
<keyword evidence="7" id="KW-0325">Glycoprotein</keyword>
<dbReference type="GO" id="GO:0005886">
    <property type="term" value="C:plasma membrane"/>
    <property type="evidence" value="ECO:0007669"/>
    <property type="project" value="UniProtKB-SubCell"/>
</dbReference>
<keyword evidence="6" id="KW-0675">Receptor</keyword>
<sequence length="236" mass="25532">MSKGIPPAMSSRLLGPFLSHSIGFPVATISRKVYSYIPIIGPMTVDDLPNQPGGISFLRQGEAELFLGALIATSGRLKIADLSSLWFSGSFSIIIPIPNSSTNIGALIEPMSTNVINAYMSSYKVWICIESIVALNKRIMVESSNSKENPSAGNFQTTDYVVTEITSDPFSCGCLVSTLIAFITSPKNKPIINSVYDIPNVTGLKIMVNRNLGADVMLQKLRYPDKGRRAGKPRLG</sequence>
<dbReference type="AlphaFoldDB" id="A0A8J2RH11"/>
<evidence type="ECO:0000256" key="4">
    <source>
        <dbReference type="ARBA" id="ARBA00022989"/>
    </source>
</evidence>
<comment type="subcellular location">
    <subcellularLocation>
        <location evidence="1">Cell membrane</location>
        <topology evidence="1">Multi-pass membrane protein</topology>
    </subcellularLocation>
</comment>
<accession>A0A8J2RH11</accession>
<organism evidence="8 9">
    <name type="scientific">Daphnia galeata</name>
    <dbReference type="NCBI Taxonomy" id="27404"/>
    <lineage>
        <taxon>Eukaryota</taxon>
        <taxon>Metazoa</taxon>
        <taxon>Ecdysozoa</taxon>
        <taxon>Arthropoda</taxon>
        <taxon>Crustacea</taxon>
        <taxon>Branchiopoda</taxon>
        <taxon>Diplostraca</taxon>
        <taxon>Cladocera</taxon>
        <taxon>Anomopoda</taxon>
        <taxon>Daphniidae</taxon>
        <taxon>Daphnia</taxon>
    </lineage>
</organism>
<name>A0A8J2RH11_9CRUS</name>
<keyword evidence="4" id="KW-1133">Transmembrane helix</keyword>
<comment type="caution">
    <text evidence="8">The sequence shown here is derived from an EMBL/GenBank/DDBJ whole genome shotgun (WGS) entry which is preliminary data.</text>
</comment>